<dbReference type="InterPro" id="IPR051446">
    <property type="entry name" value="HTH_trans_reg/aminotransferase"/>
</dbReference>
<dbReference type="GO" id="GO:0003700">
    <property type="term" value="F:DNA-binding transcription factor activity"/>
    <property type="evidence" value="ECO:0007669"/>
    <property type="project" value="InterPro"/>
</dbReference>
<evidence type="ECO:0000256" key="5">
    <source>
        <dbReference type="ARBA" id="ARBA00023163"/>
    </source>
</evidence>
<evidence type="ECO:0000256" key="6">
    <source>
        <dbReference type="SAM" id="MobiDB-lite"/>
    </source>
</evidence>
<dbReference type="CDD" id="cd00609">
    <property type="entry name" value="AAT_like"/>
    <property type="match status" value="1"/>
</dbReference>
<feature type="domain" description="HTH gntR-type" evidence="7">
    <location>
        <begin position="13"/>
        <end position="81"/>
    </location>
</feature>
<name>A0A1T4RAA3_9HYPH</name>
<dbReference type="Pfam" id="PF00392">
    <property type="entry name" value="GntR"/>
    <property type="match status" value="1"/>
</dbReference>
<sequence>MTSLLFQPVEGDGPYYVRLADAIAVAITEGKIAAGQKLPPQRNLAFDLGVTIGTIGRTYTLLHQRGLVSGEVGRGTYVAPPKSDPVRGSGQAPSFEFSGTRFHEPPEDKLRLDTTAAPDIGQSSIVGEVLAAITRDQPVAVSSYSRVHPQHWLDAGVSWLSRSAWRPTADTIVPTLGAHAGAMAVIAAMSSPGDAVAFEALTYSQFARSARLIGREILPVGLDEEGMVPDEFERACVERRLKLAFLMPSAHNPTLAIMSEERRRALADIARRHDVWLIEDDIYGSLIGGETPLLASFAPERTFVVGSLSKAVAAGIRCGWVACPENFSSRIKITHKMITGGLSFVLAEAGARLVFSGAAEDIRDRVRQEIVAREAIARRALDGYDLVSRPTLPYLWLKLPGEWLSGTFKNAALQQGMLVDDEDEFKAGRIERVYHRARIGFSSATREEMGNALFHLRRIIDAGVVGYDAEA</sequence>
<reference evidence="8 9" key="1">
    <citation type="submission" date="2017-02" db="EMBL/GenBank/DDBJ databases">
        <authorList>
            <person name="Peterson S.W."/>
        </authorList>
    </citation>
    <scope>NUCLEOTIDE SEQUENCE [LARGE SCALE GENOMIC DNA]</scope>
    <source>
        <strain evidence="8 9">USBA 369</strain>
    </source>
</reference>
<comment type="similarity">
    <text evidence="1">In the C-terminal section; belongs to the class-I pyridoxal-phosphate-dependent aminotransferase family.</text>
</comment>
<dbReference type="InterPro" id="IPR036388">
    <property type="entry name" value="WH-like_DNA-bd_sf"/>
</dbReference>
<organism evidence="8 9">
    <name type="scientific">Consotaella salsifontis</name>
    <dbReference type="NCBI Taxonomy" id="1365950"/>
    <lineage>
        <taxon>Bacteria</taxon>
        <taxon>Pseudomonadati</taxon>
        <taxon>Pseudomonadota</taxon>
        <taxon>Alphaproteobacteria</taxon>
        <taxon>Hyphomicrobiales</taxon>
        <taxon>Aurantimonadaceae</taxon>
        <taxon>Consotaella</taxon>
    </lineage>
</organism>
<dbReference type="InterPro" id="IPR036390">
    <property type="entry name" value="WH_DNA-bd_sf"/>
</dbReference>
<dbReference type="SUPFAM" id="SSF46785">
    <property type="entry name" value="Winged helix' DNA-binding domain"/>
    <property type="match status" value="1"/>
</dbReference>
<dbReference type="SUPFAM" id="SSF53383">
    <property type="entry name" value="PLP-dependent transferases"/>
    <property type="match status" value="1"/>
</dbReference>
<dbReference type="InterPro" id="IPR004839">
    <property type="entry name" value="Aminotransferase_I/II_large"/>
</dbReference>
<dbReference type="Gene3D" id="1.10.10.10">
    <property type="entry name" value="Winged helix-like DNA-binding domain superfamily/Winged helix DNA-binding domain"/>
    <property type="match status" value="1"/>
</dbReference>
<dbReference type="Gene3D" id="3.90.1150.10">
    <property type="entry name" value="Aspartate Aminotransferase, domain 1"/>
    <property type="match status" value="1"/>
</dbReference>
<dbReference type="PROSITE" id="PS50949">
    <property type="entry name" value="HTH_GNTR"/>
    <property type="match status" value="1"/>
</dbReference>
<dbReference type="InterPro" id="IPR015421">
    <property type="entry name" value="PyrdxlP-dep_Trfase_major"/>
</dbReference>
<dbReference type="OrthoDB" id="9794015at2"/>
<evidence type="ECO:0000256" key="2">
    <source>
        <dbReference type="ARBA" id="ARBA00022898"/>
    </source>
</evidence>
<dbReference type="InterPro" id="IPR015424">
    <property type="entry name" value="PyrdxlP-dep_Trfase"/>
</dbReference>
<evidence type="ECO:0000256" key="4">
    <source>
        <dbReference type="ARBA" id="ARBA00023125"/>
    </source>
</evidence>
<dbReference type="PANTHER" id="PTHR46577:SF1">
    <property type="entry name" value="HTH-TYPE TRANSCRIPTIONAL REGULATORY PROTEIN GABR"/>
    <property type="match status" value="1"/>
</dbReference>
<evidence type="ECO:0000313" key="8">
    <source>
        <dbReference type="EMBL" id="SKA12964.1"/>
    </source>
</evidence>
<dbReference type="RefSeq" id="WP_078708404.1">
    <property type="nucleotide sequence ID" value="NZ_FUXL01000006.1"/>
</dbReference>
<dbReference type="GO" id="GO:0030170">
    <property type="term" value="F:pyridoxal phosphate binding"/>
    <property type="evidence" value="ECO:0007669"/>
    <property type="project" value="InterPro"/>
</dbReference>
<dbReference type="InterPro" id="IPR015422">
    <property type="entry name" value="PyrdxlP-dep_Trfase_small"/>
</dbReference>
<dbReference type="CDD" id="cd07377">
    <property type="entry name" value="WHTH_GntR"/>
    <property type="match status" value="1"/>
</dbReference>
<gene>
    <name evidence="8" type="ORF">SAMN05428963_106164</name>
</gene>
<proteinExistence type="inferred from homology"/>
<dbReference type="Pfam" id="PF00155">
    <property type="entry name" value="Aminotran_1_2"/>
    <property type="match status" value="1"/>
</dbReference>
<evidence type="ECO:0000259" key="7">
    <source>
        <dbReference type="PROSITE" id="PS50949"/>
    </source>
</evidence>
<evidence type="ECO:0000256" key="1">
    <source>
        <dbReference type="ARBA" id="ARBA00005384"/>
    </source>
</evidence>
<keyword evidence="4" id="KW-0238">DNA-binding</keyword>
<accession>A0A1T4RAA3</accession>
<keyword evidence="9" id="KW-1185">Reference proteome</keyword>
<feature type="region of interest" description="Disordered" evidence="6">
    <location>
        <begin position="78"/>
        <end position="106"/>
    </location>
</feature>
<protein>
    <submittedName>
        <fullName evidence="8">Transcriptional regulator, GntR family</fullName>
    </submittedName>
</protein>
<dbReference type="PANTHER" id="PTHR46577">
    <property type="entry name" value="HTH-TYPE TRANSCRIPTIONAL REGULATORY PROTEIN GABR"/>
    <property type="match status" value="1"/>
</dbReference>
<dbReference type="InterPro" id="IPR000524">
    <property type="entry name" value="Tscrpt_reg_HTH_GntR"/>
</dbReference>
<dbReference type="EMBL" id="FUXL01000006">
    <property type="protein sequence ID" value="SKA12964.1"/>
    <property type="molecule type" value="Genomic_DNA"/>
</dbReference>
<dbReference type="Gene3D" id="3.40.640.10">
    <property type="entry name" value="Type I PLP-dependent aspartate aminotransferase-like (Major domain)"/>
    <property type="match status" value="1"/>
</dbReference>
<evidence type="ECO:0000256" key="3">
    <source>
        <dbReference type="ARBA" id="ARBA00023015"/>
    </source>
</evidence>
<keyword evidence="5" id="KW-0804">Transcription</keyword>
<dbReference type="Proteomes" id="UP000190135">
    <property type="component" value="Unassembled WGS sequence"/>
</dbReference>
<dbReference type="SMART" id="SM00345">
    <property type="entry name" value="HTH_GNTR"/>
    <property type="match status" value="1"/>
</dbReference>
<evidence type="ECO:0000313" key="9">
    <source>
        <dbReference type="Proteomes" id="UP000190135"/>
    </source>
</evidence>
<dbReference type="GO" id="GO:0003677">
    <property type="term" value="F:DNA binding"/>
    <property type="evidence" value="ECO:0007669"/>
    <property type="project" value="UniProtKB-KW"/>
</dbReference>
<keyword evidence="3" id="KW-0805">Transcription regulation</keyword>
<dbReference type="STRING" id="1365950.SAMN05428963_106164"/>
<dbReference type="AlphaFoldDB" id="A0A1T4RAA3"/>
<keyword evidence="2" id="KW-0663">Pyridoxal phosphate</keyword>